<keyword evidence="1" id="KW-0732">Signal</keyword>
<dbReference type="EMBL" id="WKJJ01000033">
    <property type="protein sequence ID" value="MRV76467.1"/>
    <property type="molecule type" value="Genomic_DNA"/>
</dbReference>
<gene>
    <name evidence="2" type="ORF">GJ700_32625</name>
</gene>
<dbReference type="AlphaFoldDB" id="A0A7X2IUQ0"/>
<comment type="caution">
    <text evidence="2">The sequence shown here is derived from an EMBL/GenBank/DDBJ whole genome shotgun (WGS) entry which is preliminary data.</text>
</comment>
<keyword evidence="3" id="KW-1185">Reference proteome</keyword>
<reference evidence="2 3" key="1">
    <citation type="submission" date="2019-11" db="EMBL/GenBank/DDBJ databases">
        <title>Novel species isolated from a subtropical stream in China.</title>
        <authorList>
            <person name="Lu H."/>
        </authorList>
    </citation>
    <scope>NUCLEOTIDE SEQUENCE [LARGE SCALE GENOMIC DNA]</scope>
    <source>
        <strain evidence="2 3">FT92W</strain>
    </source>
</reference>
<dbReference type="PROSITE" id="PS51257">
    <property type="entry name" value="PROKAR_LIPOPROTEIN"/>
    <property type="match status" value="1"/>
</dbReference>
<dbReference type="RefSeq" id="WP_154382007.1">
    <property type="nucleotide sequence ID" value="NZ_WKJJ01000033.1"/>
</dbReference>
<evidence type="ECO:0000313" key="2">
    <source>
        <dbReference type="EMBL" id="MRV76467.1"/>
    </source>
</evidence>
<feature type="chain" id="PRO_5031390638" evidence="1">
    <location>
        <begin position="24"/>
        <end position="431"/>
    </location>
</feature>
<evidence type="ECO:0000256" key="1">
    <source>
        <dbReference type="SAM" id="SignalP"/>
    </source>
</evidence>
<organism evidence="2 3">
    <name type="scientific">Pseudoduganella rivuli</name>
    <dbReference type="NCBI Taxonomy" id="2666085"/>
    <lineage>
        <taxon>Bacteria</taxon>
        <taxon>Pseudomonadati</taxon>
        <taxon>Pseudomonadota</taxon>
        <taxon>Betaproteobacteria</taxon>
        <taxon>Burkholderiales</taxon>
        <taxon>Oxalobacteraceae</taxon>
        <taxon>Telluria group</taxon>
        <taxon>Pseudoduganella</taxon>
    </lineage>
</organism>
<sequence>MRGQQKMRFQLTAVGLACATLLAGCGGGGGGGGSGGEGGMAQSVSFPFPGGETVAVPPSIATITLKATASSGGPITYVSNTPGTCTVSGATLSLLKAGECSVNANQAGGNGYAAATQRQLFVIPKRPAAIFFRNPGPQPLDTQPLQLVAESTVAGISPVFSSSTPTVCSVSGTTLQKLADGLCTVTATMDGGDIYESAKVVKTMPIGNALAPEIKFLSGYKNTTTTNEDGKVDPHGGSSETGWWCNGWCDASVTADGSSISDTYTYKNAPYTDGRWWRVWAEMDVYAPHVSNLLDTKDTPDGVRIDAQAALKFNFSQNQEWFATGDNQVEVDLILGHFNRKANNDKCNVRLRATFKPSSPAPANYNLKLRDFAVSEACELKDLNPWYELQDYPVVAIRFASPVGNFKVPNPAAPAPNYQTTITLTGPITFQ</sequence>
<protein>
    <submittedName>
        <fullName evidence="2">Uncharacterized protein</fullName>
    </submittedName>
</protein>
<dbReference type="Proteomes" id="UP000446768">
    <property type="component" value="Unassembled WGS sequence"/>
</dbReference>
<name>A0A7X2IUQ0_9BURK</name>
<accession>A0A7X2IUQ0</accession>
<evidence type="ECO:0000313" key="3">
    <source>
        <dbReference type="Proteomes" id="UP000446768"/>
    </source>
</evidence>
<feature type="signal peptide" evidence="1">
    <location>
        <begin position="1"/>
        <end position="23"/>
    </location>
</feature>
<proteinExistence type="predicted"/>